<dbReference type="GO" id="GO:0008033">
    <property type="term" value="P:tRNA processing"/>
    <property type="evidence" value="ECO:0007669"/>
    <property type="project" value="UniProtKB-KW"/>
</dbReference>
<dbReference type="PANTHER" id="PTHR31283">
    <property type="entry name" value="EKC/KEOPS COMPLEX SUBUNIT PCC1 FAMILY MEMBER"/>
    <property type="match status" value="1"/>
</dbReference>
<dbReference type="GO" id="GO:0005737">
    <property type="term" value="C:cytoplasm"/>
    <property type="evidence" value="ECO:0007669"/>
    <property type="project" value="UniProtKB-SubCell"/>
</dbReference>
<evidence type="ECO:0000256" key="1">
    <source>
        <dbReference type="ARBA" id="ARBA00004123"/>
    </source>
</evidence>
<proteinExistence type="inferred from homology"/>
<dbReference type="FunFam" id="3.30.310.50:FF:000005">
    <property type="entry name" value="L antigen family member 3"/>
    <property type="match status" value="1"/>
</dbReference>
<evidence type="ECO:0000256" key="6">
    <source>
        <dbReference type="ARBA" id="ARBA00023242"/>
    </source>
</evidence>
<protein>
    <recommendedName>
        <fullName evidence="9">L antigen family member 3</fullName>
    </recommendedName>
</protein>
<evidence type="ECO:0000256" key="9">
    <source>
        <dbReference type="ARBA" id="ARBA00076355"/>
    </source>
</evidence>
<comment type="subcellular location">
    <subcellularLocation>
        <location evidence="2">Cytoplasm</location>
    </subcellularLocation>
    <subcellularLocation>
        <location evidence="1">Nucleus</location>
    </subcellularLocation>
</comment>
<dbReference type="GO" id="GO:0000408">
    <property type="term" value="C:EKC/KEOPS complex"/>
    <property type="evidence" value="ECO:0007669"/>
    <property type="project" value="TreeGrafter"/>
</dbReference>
<dbReference type="AlphaFoldDB" id="A0A8C3VL61"/>
<dbReference type="Ensembl" id="ENSCWAT00000000236.1">
    <property type="protein sequence ID" value="ENSCWAP00000000203.1"/>
    <property type="gene ID" value="ENSCWAG00000000203.1"/>
</dbReference>
<organism evidence="11 12">
    <name type="scientific">Catagonus wagneri</name>
    <name type="common">Chacoan peccary</name>
    <dbReference type="NCBI Taxonomy" id="51154"/>
    <lineage>
        <taxon>Eukaryota</taxon>
        <taxon>Metazoa</taxon>
        <taxon>Chordata</taxon>
        <taxon>Craniata</taxon>
        <taxon>Vertebrata</taxon>
        <taxon>Euteleostomi</taxon>
        <taxon>Mammalia</taxon>
        <taxon>Eutheria</taxon>
        <taxon>Laurasiatheria</taxon>
        <taxon>Artiodactyla</taxon>
        <taxon>Suina</taxon>
        <taxon>Tayassuidae</taxon>
        <taxon>Catagonus</taxon>
    </lineage>
</organism>
<keyword evidence="4" id="KW-0963">Cytoplasm</keyword>
<evidence type="ECO:0000313" key="11">
    <source>
        <dbReference type="Ensembl" id="ENSCWAP00000000203.1"/>
    </source>
</evidence>
<name>A0A8C3VL61_9CETA</name>
<evidence type="ECO:0000256" key="8">
    <source>
        <dbReference type="ARBA" id="ARBA00062157"/>
    </source>
</evidence>
<feature type="compositionally biased region" description="Low complexity" evidence="10">
    <location>
        <begin position="8"/>
        <end position="17"/>
    </location>
</feature>
<dbReference type="Proteomes" id="UP000694540">
    <property type="component" value="Unplaced"/>
</dbReference>
<reference evidence="11" key="2">
    <citation type="submission" date="2025-09" db="UniProtKB">
        <authorList>
            <consortium name="Ensembl"/>
        </authorList>
    </citation>
    <scope>IDENTIFICATION</scope>
</reference>
<evidence type="ECO:0000256" key="3">
    <source>
        <dbReference type="ARBA" id="ARBA00007073"/>
    </source>
</evidence>
<dbReference type="PANTHER" id="PTHR31283:SF5">
    <property type="entry name" value="EKC_KEOPS COMPLEX SUBUNIT LAGE3"/>
    <property type="match status" value="1"/>
</dbReference>
<evidence type="ECO:0000256" key="7">
    <source>
        <dbReference type="ARBA" id="ARBA00053047"/>
    </source>
</evidence>
<comment type="subunit">
    <text evidence="8">Component of the EKC/KEOPS complex composed of at least GON7, TP53RK, TPRKB, OSGEP and LAGE3; the whole complex dimerizes.</text>
</comment>
<comment type="similarity">
    <text evidence="3">Belongs to the CTAG/PCC1 family.</text>
</comment>
<dbReference type="GO" id="GO:0070525">
    <property type="term" value="P:tRNA threonylcarbamoyladenosine metabolic process"/>
    <property type="evidence" value="ECO:0007669"/>
    <property type="project" value="TreeGrafter"/>
</dbReference>
<dbReference type="Pfam" id="PF09341">
    <property type="entry name" value="Pcc1"/>
    <property type="match status" value="1"/>
</dbReference>
<evidence type="ECO:0000313" key="12">
    <source>
        <dbReference type="Proteomes" id="UP000694540"/>
    </source>
</evidence>
<dbReference type="GO" id="GO:0005634">
    <property type="term" value="C:nucleus"/>
    <property type="evidence" value="ECO:0007669"/>
    <property type="project" value="UniProtKB-SubCell"/>
</dbReference>
<dbReference type="InterPro" id="IPR015419">
    <property type="entry name" value="CTAG/Pcc1"/>
</dbReference>
<sequence>GQRADMHGLGALGAPTGRAGGGRASVGLGGLNHEAGADRALTEPASALTVPFLSYTDAEVARRCLSAGADLYHGAVQRELTVIGSDLIIRLTSEDPGLLQISTASLLSRLSIVVQTMQHFVPPVFVKHRPGKGG</sequence>
<keyword evidence="12" id="KW-1185">Reference proteome</keyword>
<evidence type="ECO:0000256" key="4">
    <source>
        <dbReference type="ARBA" id="ARBA00022490"/>
    </source>
</evidence>
<evidence type="ECO:0000256" key="5">
    <source>
        <dbReference type="ARBA" id="ARBA00022694"/>
    </source>
</evidence>
<reference evidence="11" key="1">
    <citation type="submission" date="2025-08" db="UniProtKB">
        <authorList>
            <consortium name="Ensembl"/>
        </authorList>
    </citation>
    <scope>IDENTIFICATION</scope>
</reference>
<dbReference type="Gene3D" id="3.30.310.50">
    <property type="entry name" value="Alpha-D-phosphohexomutase, C-terminal domain"/>
    <property type="match status" value="1"/>
</dbReference>
<feature type="region of interest" description="Disordered" evidence="10">
    <location>
        <begin position="1"/>
        <end position="20"/>
    </location>
</feature>
<keyword evidence="6" id="KW-0539">Nucleus</keyword>
<evidence type="ECO:0000256" key="10">
    <source>
        <dbReference type="SAM" id="MobiDB-lite"/>
    </source>
</evidence>
<comment type="function">
    <text evidence="7">Component of the EKC/KEOPS complex that is required for the formation of a threonylcarbamoyl group on adenosine at position 37 (t(6)A37) in tRNAs that read codons beginning with adenine. The complex is probably involved in the transfer of the threonylcarbamoyl moiety of threonylcarbamoyl-AMP (TC-AMP) to the N6 group of A37. LAGE3 functions as a dimerization module for the complex.</text>
</comment>
<dbReference type="GeneTree" id="ENSGT01140000282702"/>
<keyword evidence="5" id="KW-0819">tRNA processing</keyword>
<accession>A0A8C3VL61</accession>
<evidence type="ECO:0000256" key="2">
    <source>
        <dbReference type="ARBA" id="ARBA00004496"/>
    </source>
</evidence>